<dbReference type="EMBL" id="LHPF02000012">
    <property type="protein sequence ID" value="PSC71999.1"/>
    <property type="molecule type" value="Genomic_DNA"/>
</dbReference>
<protein>
    <submittedName>
        <fullName evidence="2">Uncharacterized protein</fullName>
    </submittedName>
</protein>
<feature type="compositionally biased region" description="Pro residues" evidence="1">
    <location>
        <begin position="638"/>
        <end position="664"/>
    </location>
</feature>
<feature type="compositionally biased region" description="Low complexity" evidence="1">
    <location>
        <begin position="432"/>
        <end position="466"/>
    </location>
</feature>
<feature type="compositionally biased region" description="Basic and acidic residues" evidence="1">
    <location>
        <begin position="153"/>
        <end position="170"/>
    </location>
</feature>
<feature type="compositionally biased region" description="Polar residues" evidence="1">
    <location>
        <begin position="1"/>
        <end position="11"/>
    </location>
</feature>
<feature type="region of interest" description="Disordered" evidence="1">
    <location>
        <begin position="685"/>
        <end position="708"/>
    </location>
</feature>
<feature type="region of interest" description="Disordered" evidence="1">
    <location>
        <begin position="430"/>
        <end position="466"/>
    </location>
</feature>
<feature type="region of interest" description="Disordered" evidence="1">
    <location>
        <begin position="803"/>
        <end position="853"/>
    </location>
</feature>
<feature type="compositionally biased region" description="Low complexity" evidence="1">
    <location>
        <begin position="803"/>
        <end position="847"/>
    </location>
</feature>
<dbReference type="AlphaFoldDB" id="A0A2P6VD42"/>
<sequence length="853" mass="88331">MEESTVEQQPQGEAPAKAEPSLRYSREELLALRDRPGCRGLPPGLEADDLSDLQESCFFDKSPTLDGGIYLGPQRGPGGPRAPFGAAAARRPAVGAGPIHSRLIEEEERGAYQRTNSGQLAASFGSPTKPQAIGPARAAGPPGLAPPAAGAARYEDPSKMDRWDRAKVDRNAGGAEDNWQQQKGRDNWRGGGGGGGGVRGSMDAGNGRGGGAAGGGGGWGGREAAPPADELQRAGSSAPKDGNRWVRDEDDWRARKQAGAPPARRYDWSDSRAVAGAAARGPPPGFGGHAGTPEWAEEAGGRPKMTAADIEEERQRMQAQWKKGGGTAHGAAQSSMHDFMSDDEIARMMAEEDDRQGRSDSRAAAAAAAPANGRPAAPPHAGQHIDVGALLGGRPQPGSPTGGVGSPLSGGGARSESMTSRFANFFKLSEDGAPGSAAASAAAPAPAAAAAAAPAVAPAPATQQGELQQLTLQQHLNRAAAGTGASPPPVGAPPANAGQALLAMLKQQQAVQRAAAGGVPQQQLPPNAVSAADVSVLEEADKVARLTALQGLDDDILGSPTKLQPLAQQQQQQQQQHGLPPGMHPGMHPGMPPPGHHPGHPQQQQLGGPPQHGMPQGFPGQLPPGMGLPHHHMQHPGHMPPPPGHFPPHGMPHMHPPQPGMQAPPPGMQYRPAQAGMQPGMQYRPPAGLPPGMQHPGMPPPQLPPQQQQQPNALLAQLLAAQARGPAPQQQVHPGQQVNLAALLGAAGNHGLQLPPIHQQALNPAQLQGMRPPQGMHGMMHPGMPAPGGLPPGINPALLQQLQMHHQMQLQQQQQQQQQQQRSPMPPQQQMSSAQLMAALGLAQQGMPPQGLR</sequence>
<organism evidence="2 3">
    <name type="scientific">Micractinium conductrix</name>
    <dbReference type="NCBI Taxonomy" id="554055"/>
    <lineage>
        <taxon>Eukaryota</taxon>
        <taxon>Viridiplantae</taxon>
        <taxon>Chlorophyta</taxon>
        <taxon>core chlorophytes</taxon>
        <taxon>Trebouxiophyceae</taxon>
        <taxon>Chlorellales</taxon>
        <taxon>Chlorellaceae</taxon>
        <taxon>Chlorella clade</taxon>
        <taxon>Micractinium</taxon>
    </lineage>
</organism>
<evidence type="ECO:0000313" key="2">
    <source>
        <dbReference type="EMBL" id="PSC71999.1"/>
    </source>
</evidence>
<feature type="compositionally biased region" description="Gly residues" evidence="1">
    <location>
        <begin position="400"/>
        <end position="413"/>
    </location>
</feature>
<evidence type="ECO:0000256" key="1">
    <source>
        <dbReference type="SAM" id="MobiDB-lite"/>
    </source>
</evidence>
<dbReference type="STRING" id="554055.A0A2P6VD42"/>
<feature type="region of interest" description="Disordered" evidence="1">
    <location>
        <begin position="1"/>
        <end position="25"/>
    </location>
</feature>
<dbReference type="OrthoDB" id="10649788at2759"/>
<reference evidence="2 3" key="1">
    <citation type="journal article" date="2018" name="Plant J.">
        <title>Genome sequences of Chlorella sorokiniana UTEX 1602 and Micractinium conductrix SAG 241.80: implications to maltose excretion by a green alga.</title>
        <authorList>
            <person name="Arriola M.B."/>
            <person name="Velmurugan N."/>
            <person name="Zhang Y."/>
            <person name="Plunkett M.H."/>
            <person name="Hondzo H."/>
            <person name="Barney B.M."/>
        </authorList>
    </citation>
    <scope>NUCLEOTIDE SEQUENCE [LARGE SCALE GENOMIC DNA]</scope>
    <source>
        <strain evidence="2 3">SAG 241.80</strain>
    </source>
</reference>
<evidence type="ECO:0000313" key="3">
    <source>
        <dbReference type="Proteomes" id="UP000239649"/>
    </source>
</evidence>
<feature type="compositionally biased region" description="Basic and acidic residues" evidence="1">
    <location>
        <begin position="344"/>
        <end position="361"/>
    </location>
</feature>
<feature type="compositionally biased region" description="Low complexity" evidence="1">
    <location>
        <begin position="565"/>
        <end position="589"/>
    </location>
</feature>
<feature type="compositionally biased region" description="Polar residues" evidence="1">
    <location>
        <begin position="120"/>
        <end position="129"/>
    </location>
</feature>
<accession>A0A2P6VD42</accession>
<comment type="caution">
    <text evidence="2">The sequence shown here is derived from an EMBL/GenBank/DDBJ whole genome shotgun (WGS) entry which is preliminary data.</text>
</comment>
<feature type="compositionally biased region" description="Low complexity" evidence="1">
    <location>
        <begin position="130"/>
        <end position="152"/>
    </location>
</feature>
<name>A0A2P6VD42_9CHLO</name>
<feature type="region of interest" description="Disordered" evidence="1">
    <location>
        <begin position="477"/>
        <end position="496"/>
    </location>
</feature>
<feature type="compositionally biased region" description="Low complexity" evidence="1">
    <location>
        <begin position="363"/>
        <end position="381"/>
    </location>
</feature>
<dbReference type="Proteomes" id="UP000239649">
    <property type="component" value="Unassembled WGS sequence"/>
</dbReference>
<feature type="region of interest" description="Disordered" evidence="1">
    <location>
        <begin position="120"/>
        <end position="417"/>
    </location>
</feature>
<feature type="region of interest" description="Disordered" evidence="1">
    <location>
        <begin position="565"/>
        <end position="664"/>
    </location>
</feature>
<keyword evidence="3" id="KW-1185">Reference proteome</keyword>
<proteinExistence type="predicted"/>
<feature type="compositionally biased region" description="Low complexity" evidence="1">
    <location>
        <begin position="600"/>
        <end position="628"/>
    </location>
</feature>
<feature type="compositionally biased region" description="Gly residues" evidence="1">
    <location>
        <begin position="206"/>
        <end position="221"/>
    </location>
</feature>
<gene>
    <name evidence="2" type="ORF">C2E20_4744</name>
</gene>
<feature type="compositionally biased region" description="Basic and acidic residues" evidence="1">
    <location>
        <begin position="241"/>
        <end position="254"/>
    </location>
</feature>
<feature type="compositionally biased region" description="Gly residues" evidence="1">
    <location>
        <begin position="189"/>
        <end position="199"/>
    </location>
</feature>